<dbReference type="GO" id="GO:0042597">
    <property type="term" value="C:periplasmic space"/>
    <property type="evidence" value="ECO:0007669"/>
    <property type="project" value="InterPro"/>
</dbReference>
<evidence type="ECO:0000256" key="5">
    <source>
        <dbReference type="ARBA" id="ARBA00023004"/>
    </source>
</evidence>
<dbReference type="Proteomes" id="UP000024836">
    <property type="component" value="Unassembled WGS sequence"/>
</dbReference>
<protein>
    <submittedName>
        <fullName evidence="9">Cytochrome c, class II</fullName>
    </submittedName>
</protein>
<dbReference type="InterPro" id="IPR015984">
    <property type="entry name" value="Cyt_c_prime_subgr"/>
</dbReference>
<dbReference type="STRING" id="1461693.ATO10_04072"/>
<feature type="chain" id="PRO_5001566750" evidence="8">
    <location>
        <begin position="22"/>
        <end position="151"/>
    </location>
</feature>
<proteinExistence type="predicted"/>
<feature type="binding site" description="covalent" evidence="7">
    <location>
        <position position="144"/>
    </location>
    <ligand>
        <name>heme c</name>
        <dbReference type="ChEBI" id="CHEBI:61717"/>
    </ligand>
</feature>
<keyword evidence="8" id="KW-0732">Signal</keyword>
<dbReference type="eggNOG" id="COG3909">
    <property type="taxonomic scope" value="Bacteria"/>
</dbReference>
<dbReference type="PRINTS" id="PR00608">
    <property type="entry name" value="CYTCHROMECII"/>
</dbReference>
<comment type="caution">
    <text evidence="9">The sequence shown here is derived from an EMBL/GenBank/DDBJ whole genome shotgun (WGS) entry which is preliminary data.</text>
</comment>
<sequence length="151" mass="15482">MRRIVIAAMAAAVSIPTVAFAADPIQDTIKARQGYYKLIGANMGILAGMAKGEVDYDSDAAQVAADNIVTLTTYNLGHLFIPGTSNADAEGTRALPAIWEDFPGVAAKGKAFKEAAMAMQAVAGAGQGEMAGALGTLGGTCKGCHTDYRAK</sequence>
<dbReference type="EMBL" id="AQQY01000002">
    <property type="protein sequence ID" value="KCV82754.1"/>
    <property type="molecule type" value="Genomic_DNA"/>
</dbReference>
<keyword evidence="2 7" id="KW-0349">Heme</keyword>
<evidence type="ECO:0000256" key="6">
    <source>
        <dbReference type="PIRSR" id="PIRSR000027-1"/>
    </source>
</evidence>
<evidence type="ECO:0000256" key="3">
    <source>
        <dbReference type="ARBA" id="ARBA00022723"/>
    </source>
</evidence>
<dbReference type="Gene3D" id="1.20.120.10">
    <property type="entry name" value="Cytochrome c/b562"/>
    <property type="match status" value="1"/>
</dbReference>
<dbReference type="GO" id="GO:0005506">
    <property type="term" value="F:iron ion binding"/>
    <property type="evidence" value="ECO:0007669"/>
    <property type="project" value="InterPro"/>
</dbReference>
<dbReference type="OrthoDB" id="7596534at2"/>
<keyword evidence="3 6" id="KW-0479">Metal-binding</keyword>
<feature type="binding site" description="axial binding residue" evidence="6">
    <location>
        <position position="145"/>
    </location>
    <ligand>
        <name>heme c</name>
        <dbReference type="ChEBI" id="CHEBI:61717"/>
    </ligand>
    <ligandPart>
        <name>Fe</name>
        <dbReference type="ChEBI" id="CHEBI:18248"/>
    </ligandPart>
</feature>
<dbReference type="GO" id="GO:0022900">
    <property type="term" value="P:electron transport chain"/>
    <property type="evidence" value="ECO:0007669"/>
    <property type="project" value="InterPro"/>
</dbReference>
<gene>
    <name evidence="9" type="ORF">ATO10_04072</name>
</gene>
<name>A0A058ZMD6_9RHOB</name>
<evidence type="ECO:0000256" key="2">
    <source>
        <dbReference type="ARBA" id="ARBA00022617"/>
    </source>
</evidence>
<keyword evidence="1" id="KW-0813">Transport</keyword>
<reference evidence="9 10" key="1">
    <citation type="submission" date="2013-04" db="EMBL/GenBank/DDBJ databases">
        <title>Shimia sp. 22II-S11-Z10 Genome Sequencing.</title>
        <authorList>
            <person name="Lai Q."/>
            <person name="Li G."/>
            <person name="Shao Z."/>
        </authorList>
    </citation>
    <scope>NUCLEOTIDE SEQUENCE [LARGE SCALE GENOMIC DNA]</scope>
    <source>
        <strain evidence="10">22II-S11-Z10</strain>
    </source>
</reference>
<keyword evidence="4" id="KW-0249">Electron transport</keyword>
<dbReference type="RefSeq" id="WP_035248523.1">
    <property type="nucleotide sequence ID" value="NZ_AQQY01000002.1"/>
</dbReference>
<comment type="PTM">
    <text evidence="7">Binds 1 heme group per subunit.</text>
</comment>
<keyword evidence="5 6" id="KW-0408">Iron</keyword>
<evidence type="ECO:0000256" key="7">
    <source>
        <dbReference type="PIRSR" id="PIRSR000027-2"/>
    </source>
</evidence>
<keyword evidence="10" id="KW-1185">Reference proteome</keyword>
<feature type="binding site" description="covalent" evidence="7">
    <location>
        <position position="141"/>
    </location>
    <ligand>
        <name>heme c</name>
        <dbReference type="ChEBI" id="CHEBI:61717"/>
    </ligand>
</feature>
<evidence type="ECO:0000256" key="1">
    <source>
        <dbReference type="ARBA" id="ARBA00022448"/>
    </source>
</evidence>
<dbReference type="InterPro" id="IPR002321">
    <property type="entry name" value="Cyt_c_II"/>
</dbReference>
<evidence type="ECO:0000256" key="8">
    <source>
        <dbReference type="SAM" id="SignalP"/>
    </source>
</evidence>
<dbReference type="GO" id="GO:0009055">
    <property type="term" value="F:electron transfer activity"/>
    <property type="evidence" value="ECO:0007669"/>
    <property type="project" value="InterPro"/>
</dbReference>
<dbReference type="SUPFAM" id="SSF47175">
    <property type="entry name" value="Cytochromes"/>
    <property type="match status" value="1"/>
</dbReference>
<dbReference type="Pfam" id="PF01322">
    <property type="entry name" value="Cytochrom_C_2"/>
    <property type="match status" value="1"/>
</dbReference>
<dbReference type="InterPro" id="IPR010980">
    <property type="entry name" value="Cyt_c/b562"/>
</dbReference>
<dbReference type="GO" id="GO:0020037">
    <property type="term" value="F:heme binding"/>
    <property type="evidence" value="ECO:0007669"/>
    <property type="project" value="InterPro"/>
</dbReference>
<evidence type="ECO:0000313" key="9">
    <source>
        <dbReference type="EMBL" id="KCV82754.1"/>
    </source>
</evidence>
<dbReference type="PROSITE" id="PS51009">
    <property type="entry name" value="CYTCII"/>
    <property type="match status" value="1"/>
</dbReference>
<organism evidence="9 10">
    <name type="scientific">Actibacterium atlanticum</name>
    <dbReference type="NCBI Taxonomy" id="1461693"/>
    <lineage>
        <taxon>Bacteria</taxon>
        <taxon>Pseudomonadati</taxon>
        <taxon>Pseudomonadota</taxon>
        <taxon>Alphaproteobacteria</taxon>
        <taxon>Rhodobacterales</taxon>
        <taxon>Roseobacteraceae</taxon>
        <taxon>Actibacterium</taxon>
    </lineage>
</organism>
<dbReference type="AlphaFoldDB" id="A0A058ZMD6"/>
<dbReference type="InterPro" id="IPR012127">
    <property type="entry name" value="Cyt_c_prime"/>
</dbReference>
<feature type="signal peptide" evidence="8">
    <location>
        <begin position="1"/>
        <end position="21"/>
    </location>
</feature>
<dbReference type="PIRSF" id="PIRSF000027">
    <property type="entry name" value="Cytc_c_prime"/>
    <property type="match status" value="1"/>
</dbReference>
<evidence type="ECO:0000313" key="10">
    <source>
        <dbReference type="Proteomes" id="UP000024836"/>
    </source>
</evidence>
<accession>A0A058ZMD6</accession>
<evidence type="ECO:0000256" key="4">
    <source>
        <dbReference type="ARBA" id="ARBA00022982"/>
    </source>
</evidence>